<dbReference type="GO" id="GO:0006281">
    <property type="term" value="P:DNA repair"/>
    <property type="evidence" value="ECO:0007669"/>
    <property type="project" value="UniProtKB-KW"/>
</dbReference>
<dbReference type="GO" id="GO:0044716">
    <property type="term" value="F:8-oxo-GDP phosphatase activity"/>
    <property type="evidence" value="ECO:0007669"/>
    <property type="project" value="TreeGrafter"/>
</dbReference>
<comment type="caution">
    <text evidence="14">The sequence shown here is derived from an EMBL/GenBank/DDBJ whole genome shotgun (WGS) entry which is preliminary data.</text>
</comment>
<evidence type="ECO:0000256" key="4">
    <source>
        <dbReference type="ARBA" id="ARBA00022705"/>
    </source>
</evidence>
<keyword evidence="15" id="KW-1185">Reference proteome</keyword>
<dbReference type="PRINTS" id="PR00502">
    <property type="entry name" value="NUDIXFAMILY"/>
</dbReference>
<evidence type="ECO:0000256" key="1">
    <source>
        <dbReference type="ARBA" id="ARBA00001946"/>
    </source>
</evidence>
<proteinExistence type="inferred from homology"/>
<dbReference type="InterPro" id="IPR000086">
    <property type="entry name" value="NUDIX_hydrolase_dom"/>
</dbReference>
<dbReference type="GO" id="GO:0006260">
    <property type="term" value="P:DNA replication"/>
    <property type="evidence" value="ECO:0007669"/>
    <property type="project" value="UniProtKB-KW"/>
</dbReference>
<evidence type="ECO:0000259" key="13">
    <source>
        <dbReference type="PROSITE" id="PS51462"/>
    </source>
</evidence>
<dbReference type="AlphaFoldDB" id="A0A7W3IS39"/>
<keyword evidence="6" id="KW-0227">DNA damage</keyword>
<dbReference type="Gene3D" id="3.90.79.10">
    <property type="entry name" value="Nucleoside Triphosphate Pyrophosphohydrolase"/>
    <property type="match status" value="1"/>
</dbReference>
<evidence type="ECO:0000256" key="7">
    <source>
        <dbReference type="ARBA" id="ARBA00022801"/>
    </source>
</evidence>
<comment type="similarity">
    <text evidence="2 12">Belongs to the Nudix hydrolase family.</text>
</comment>
<evidence type="ECO:0000256" key="6">
    <source>
        <dbReference type="ARBA" id="ARBA00022763"/>
    </source>
</evidence>
<evidence type="ECO:0000256" key="2">
    <source>
        <dbReference type="ARBA" id="ARBA00005582"/>
    </source>
</evidence>
<protein>
    <recommendedName>
        <fullName evidence="11">8-oxo-dGTP diphosphatase</fullName>
        <ecNumber evidence="11">3.6.1.55</ecNumber>
    </recommendedName>
</protein>
<keyword evidence="8" id="KW-0460">Magnesium</keyword>
<comment type="cofactor">
    <cofactor evidence="1">
        <name>Mg(2+)</name>
        <dbReference type="ChEBI" id="CHEBI:18420"/>
    </cofactor>
</comment>
<evidence type="ECO:0000256" key="5">
    <source>
        <dbReference type="ARBA" id="ARBA00022723"/>
    </source>
</evidence>
<evidence type="ECO:0000256" key="9">
    <source>
        <dbReference type="ARBA" id="ARBA00023204"/>
    </source>
</evidence>
<dbReference type="EMBL" id="JACGWT010000002">
    <property type="protein sequence ID" value="MBA8794155.1"/>
    <property type="molecule type" value="Genomic_DNA"/>
</dbReference>
<dbReference type="GO" id="GO:0046872">
    <property type="term" value="F:metal ion binding"/>
    <property type="evidence" value="ECO:0007669"/>
    <property type="project" value="UniProtKB-KW"/>
</dbReference>
<evidence type="ECO:0000256" key="3">
    <source>
        <dbReference type="ARBA" id="ARBA00022457"/>
    </source>
</evidence>
<name>A0A7W3IS39_9ACTN</name>
<dbReference type="Pfam" id="PF00293">
    <property type="entry name" value="NUDIX"/>
    <property type="match status" value="1"/>
</dbReference>
<keyword evidence="4" id="KW-0235">DNA replication</keyword>
<feature type="domain" description="Nudix hydrolase" evidence="13">
    <location>
        <begin position="1"/>
        <end position="135"/>
    </location>
</feature>
<keyword evidence="3" id="KW-0515">Mutator protein</keyword>
<dbReference type="GO" id="GO:0035539">
    <property type="term" value="F:8-oxo-7,8-dihydrodeoxyguanosine triphosphate pyrophosphatase activity"/>
    <property type="evidence" value="ECO:0007669"/>
    <property type="project" value="UniProtKB-EC"/>
</dbReference>
<dbReference type="GO" id="GO:0008413">
    <property type="term" value="F:8-oxo-7,8-dihydroguanosine triphosphate pyrophosphatase activity"/>
    <property type="evidence" value="ECO:0007669"/>
    <property type="project" value="TreeGrafter"/>
</dbReference>
<reference evidence="14 15" key="1">
    <citation type="submission" date="2020-07" db="EMBL/GenBank/DDBJ databases">
        <title>Sequencing the genomes of 1000 actinobacteria strains.</title>
        <authorList>
            <person name="Klenk H.-P."/>
        </authorList>
    </citation>
    <scope>NUCLEOTIDE SEQUENCE [LARGE SCALE GENOMIC DNA]</scope>
    <source>
        <strain evidence="14 15">DSM 100723</strain>
    </source>
</reference>
<dbReference type="PROSITE" id="PS00893">
    <property type="entry name" value="NUDIX_BOX"/>
    <property type="match status" value="1"/>
</dbReference>
<dbReference type="InterPro" id="IPR047127">
    <property type="entry name" value="MutT-like"/>
</dbReference>
<dbReference type="PANTHER" id="PTHR47707">
    <property type="entry name" value="8-OXO-DGTP DIPHOSPHATASE"/>
    <property type="match status" value="1"/>
</dbReference>
<evidence type="ECO:0000256" key="11">
    <source>
        <dbReference type="ARBA" id="ARBA00038905"/>
    </source>
</evidence>
<dbReference type="InterPro" id="IPR020084">
    <property type="entry name" value="NUDIX_hydrolase_CS"/>
</dbReference>
<dbReference type="PROSITE" id="PS51462">
    <property type="entry name" value="NUDIX"/>
    <property type="match status" value="1"/>
</dbReference>
<evidence type="ECO:0000313" key="14">
    <source>
        <dbReference type="EMBL" id="MBA8794155.1"/>
    </source>
</evidence>
<dbReference type="EC" id="3.6.1.55" evidence="11"/>
<dbReference type="InterPro" id="IPR020476">
    <property type="entry name" value="Nudix_hydrolase"/>
</dbReference>
<comment type="catalytic activity">
    <reaction evidence="10">
        <text>8-oxo-dGTP + H2O = 8-oxo-dGMP + diphosphate + H(+)</text>
        <dbReference type="Rhea" id="RHEA:31575"/>
        <dbReference type="ChEBI" id="CHEBI:15377"/>
        <dbReference type="ChEBI" id="CHEBI:15378"/>
        <dbReference type="ChEBI" id="CHEBI:33019"/>
        <dbReference type="ChEBI" id="CHEBI:63224"/>
        <dbReference type="ChEBI" id="CHEBI:77896"/>
        <dbReference type="EC" id="3.6.1.55"/>
    </reaction>
</comment>
<sequence length="137" mass="14650">MITVVGAVLTDDLDRPRTVLAARRTRPPALAGRWEFPGGKQEEGETPQAALARELAEELGLTAVRIGAEVVAADGGGWPIGPRHLLRLFLAVTDDQPAPRDGSHDALRRLDAADLDSVDWLDSDAAAVEAVRRLLSV</sequence>
<dbReference type="Proteomes" id="UP000523079">
    <property type="component" value="Unassembled WGS sequence"/>
</dbReference>
<dbReference type="InterPro" id="IPR015797">
    <property type="entry name" value="NUDIX_hydrolase-like_dom_sf"/>
</dbReference>
<keyword evidence="7 12" id="KW-0378">Hydrolase</keyword>
<evidence type="ECO:0000256" key="8">
    <source>
        <dbReference type="ARBA" id="ARBA00022842"/>
    </source>
</evidence>
<gene>
    <name evidence="14" type="ORF">FHX74_001760</name>
</gene>
<organism evidence="14 15">
    <name type="scientific">Microlunatus kandeliicorticis</name>
    <dbReference type="NCBI Taxonomy" id="1759536"/>
    <lineage>
        <taxon>Bacteria</taxon>
        <taxon>Bacillati</taxon>
        <taxon>Actinomycetota</taxon>
        <taxon>Actinomycetes</taxon>
        <taxon>Propionibacteriales</taxon>
        <taxon>Propionibacteriaceae</taxon>
        <taxon>Microlunatus</taxon>
    </lineage>
</organism>
<keyword evidence="5" id="KW-0479">Metal-binding</keyword>
<dbReference type="GO" id="GO:0044715">
    <property type="term" value="F:8-oxo-dGDP phosphatase activity"/>
    <property type="evidence" value="ECO:0007669"/>
    <property type="project" value="TreeGrafter"/>
</dbReference>
<dbReference type="RefSeq" id="WP_182559662.1">
    <property type="nucleotide sequence ID" value="NZ_JACGWT010000002.1"/>
</dbReference>
<keyword evidence="9" id="KW-0234">DNA repair</keyword>
<evidence type="ECO:0000256" key="10">
    <source>
        <dbReference type="ARBA" id="ARBA00035861"/>
    </source>
</evidence>
<dbReference type="SUPFAM" id="SSF55811">
    <property type="entry name" value="Nudix"/>
    <property type="match status" value="1"/>
</dbReference>
<evidence type="ECO:0000313" key="15">
    <source>
        <dbReference type="Proteomes" id="UP000523079"/>
    </source>
</evidence>
<evidence type="ECO:0000256" key="12">
    <source>
        <dbReference type="RuleBase" id="RU003476"/>
    </source>
</evidence>
<accession>A0A7W3IS39</accession>
<dbReference type="PANTHER" id="PTHR47707:SF1">
    <property type="entry name" value="NUDIX HYDROLASE FAMILY PROTEIN"/>
    <property type="match status" value="1"/>
</dbReference>